<dbReference type="GO" id="GO:0008270">
    <property type="term" value="F:zinc ion binding"/>
    <property type="evidence" value="ECO:0007669"/>
    <property type="project" value="UniProtKB-KW"/>
</dbReference>
<feature type="transmembrane region" description="Helical" evidence="4">
    <location>
        <begin position="91"/>
        <end position="112"/>
    </location>
</feature>
<keyword evidence="4" id="KW-0472">Membrane</keyword>
<feature type="transmembrane region" description="Helical" evidence="4">
    <location>
        <begin position="68"/>
        <end position="85"/>
    </location>
</feature>
<keyword evidence="4" id="KW-1133">Transmembrane helix</keyword>
<dbReference type="AlphaFoldDB" id="A0A6C0EPM0"/>
<name>A0A6C0EPM0_9ZZZZ</name>
<evidence type="ECO:0000259" key="5">
    <source>
        <dbReference type="PROSITE" id="PS50089"/>
    </source>
</evidence>
<dbReference type="Pfam" id="PF13639">
    <property type="entry name" value="zf-RING_2"/>
    <property type="match status" value="1"/>
</dbReference>
<dbReference type="InterPro" id="IPR001841">
    <property type="entry name" value="Znf_RING"/>
</dbReference>
<protein>
    <recommendedName>
        <fullName evidence="5">RING-type domain-containing protein</fullName>
    </recommendedName>
</protein>
<feature type="domain" description="RING-type" evidence="5">
    <location>
        <begin position="143"/>
        <end position="183"/>
    </location>
</feature>
<evidence type="ECO:0000256" key="4">
    <source>
        <dbReference type="SAM" id="Phobius"/>
    </source>
</evidence>
<keyword evidence="4" id="KW-0812">Transmembrane</keyword>
<sequence length="190" mass="20948">MTNWNLVGRITKQFFCNRYYISGACVGAGLGFLPVETWVMMIIIIAILTGIGLLLKSYDITIVSHAKLLSFGGALGGLTTIVSTVNDGNTVGIISWLWVILIIYSALIFTGYSRARNNQIIPLFPRPITGQYISIAPQNGEMCSICLDLLTENVIQMIVCSHCFHKGCINNWLIRKQNCPNCRSNTTSPV</sequence>
<dbReference type="InterPro" id="IPR013083">
    <property type="entry name" value="Znf_RING/FYVE/PHD"/>
</dbReference>
<keyword evidence="3" id="KW-0862">Zinc</keyword>
<keyword evidence="1" id="KW-0479">Metal-binding</keyword>
<dbReference type="Gene3D" id="3.30.40.10">
    <property type="entry name" value="Zinc/RING finger domain, C3HC4 (zinc finger)"/>
    <property type="match status" value="1"/>
</dbReference>
<dbReference type="PROSITE" id="PS50089">
    <property type="entry name" value="ZF_RING_2"/>
    <property type="match status" value="1"/>
</dbReference>
<dbReference type="PANTHER" id="PTHR45969">
    <property type="entry name" value="RING ZINC FINGER PROTEIN-RELATED"/>
    <property type="match status" value="1"/>
</dbReference>
<reference evidence="6" key="1">
    <citation type="journal article" date="2020" name="Nature">
        <title>Giant virus diversity and host interactions through global metagenomics.</title>
        <authorList>
            <person name="Schulz F."/>
            <person name="Roux S."/>
            <person name="Paez-Espino D."/>
            <person name="Jungbluth S."/>
            <person name="Walsh D.A."/>
            <person name="Denef V.J."/>
            <person name="McMahon K.D."/>
            <person name="Konstantinidis K.T."/>
            <person name="Eloe-Fadrosh E.A."/>
            <person name="Kyrpides N.C."/>
            <person name="Woyke T."/>
        </authorList>
    </citation>
    <scope>NUCLEOTIDE SEQUENCE</scope>
    <source>
        <strain evidence="6">GVMAG-M-3300005589-24</strain>
    </source>
</reference>
<accession>A0A6C0EPM0</accession>
<keyword evidence="2" id="KW-0863">Zinc-finger</keyword>
<evidence type="ECO:0000256" key="2">
    <source>
        <dbReference type="ARBA" id="ARBA00022771"/>
    </source>
</evidence>
<proteinExistence type="predicted"/>
<dbReference type="EMBL" id="MN738876">
    <property type="protein sequence ID" value="QHT29265.1"/>
    <property type="molecule type" value="Genomic_DNA"/>
</dbReference>
<feature type="transmembrane region" description="Helical" evidence="4">
    <location>
        <begin position="38"/>
        <end position="56"/>
    </location>
</feature>
<evidence type="ECO:0000313" key="6">
    <source>
        <dbReference type="EMBL" id="QHT29265.1"/>
    </source>
</evidence>
<evidence type="ECO:0000256" key="3">
    <source>
        <dbReference type="ARBA" id="ARBA00022833"/>
    </source>
</evidence>
<evidence type="ECO:0000256" key="1">
    <source>
        <dbReference type="ARBA" id="ARBA00022723"/>
    </source>
</evidence>
<dbReference type="SMART" id="SM00184">
    <property type="entry name" value="RING"/>
    <property type="match status" value="1"/>
</dbReference>
<organism evidence="6">
    <name type="scientific">viral metagenome</name>
    <dbReference type="NCBI Taxonomy" id="1070528"/>
    <lineage>
        <taxon>unclassified sequences</taxon>
        <taxon>metagenomes</taxon>
        <taxon>organismal metagenomes</taxon>
    </lineage>
</organism>
<dbReference type="SUPFAM" id="SSF57850">
    <property type="entry name" value="RING/U-box"/>
    <property type="match status" value="1"/>
</dbReference>